<organism evidence="3 4">
    <name type="scientific">Mucuna pruriens</name>
    <name type="common">Velvet bean</name>
    <name type="synonym">Dolichos pruriens</name>
    <dbReference type="NCBI Taxonomy" id="157652"/>
    <lineage>
        <taxon>Eukaryota</taxon>
        <taxon>Viridiplantae</taxon>
        <taxon>Streptophyta</taxon>
        <taxon>Embryophyta</taxon>
        <taxon>Tracheophyta</taxon>
        <taxon>Spermatophyta</taxon>
        <taxon>Magnoliopsida</taxon>
        <taxon>eudicotyledons</taxon>
        <taxon>Gunneridae</taxon>
        <taxon>Pentapetalae</taxon>
        <taxon>rosids</taxon>
        <taxon>fabids</taxon>
        <taxon>Fabales</taxon>
        <taxon>Fabaceae</taxon>
        <taxon>Papilionoideae</taxon>
        <taxon>50 kb inversion clade</taxon>
        <taxon>NPAAA clade</taxon>
        <taxon>indigoferoid/millettioid clade</taxon>
        <taxon>Phaseoleae</taxon>
        <taxon>Mucuna</taxon>
    </lineage>
</organism>
<feature type="compositionally biased region" description="Polar residues" evidence="1">
    <location>
        <begin position="130"/>
        <end position="149"/>
    </location>
</feature>
<dbReference type="InterPro" id="IPR001584">
    <property type="entry name" value="Integrase_cat-core"/>
</dbReference>
<proteinExistence type="predicted"/>
<dbReference type="InterPro" id="IPR012337">
    <property type="entry name" value="RNaseH-like_sf"/>
</dbReference>
<dbReference type="Gene3D" id="3.30.420.10">
    <property type="entry name" value="Ribonuclease H-like superfamily/Ribonuclease H"/>
    <property type="match status" value="1"/>
</dbReference>
<dbReference type="EMBL" id="QJKJ01000867">
    <property type="protein sequence ID" value="RDY10299.1"/>
    <property type="molecule type" value="Genomic_DNA"/>
</dbReference>
<dbReference type="SUPFAM" id="SSF53098">
    <property type="entry name" value="Ribonuclease H-like"/>
    <property type="match status" value="1"/>
</dbReference>
<evidence type="ECO:0000313" key="4">
    <source>
        <dbReference type="Proteomes" id="UP000257109"/>
    </source>
</evidence>
<dbReference type="STRING" id="157652.A0A371I5K8"/>
<dbReference type="InterPro" id="IPR039537">
    <property type="entry name" value="Retrotran_Ty1/copia-like"/>
</dbReference>
<dbReference type="AlphaFoldDB" id="A0A371I5K8"/>
<dbReference type="GO" id="GO:0015074">
    <property type="term" value="P:DNA integration"/>
    <property type="evidence" value="ECO:0007669"/>
    <property type="project" value="InterPro"/>
</dbReference>
<keyword evidence="4" id="KW-1185">Reference proteome</keyword>
<name>A0A371I5K8_MUCPR</name>
<evidence type="ECO:0000313" key="3">
    <source>
        <dbReference type="EMBL" id="RDY10299.1"/>
    </source>
</evidence>
<dbReference type="Proteomes" id="UP000257109">
    <property type="component" value="Unassembled WGS sequence"/>
</dbReference>
<gene>
    <name evidence="3" type="ORF">CR513_05202</name>
</gene>
<protein>
    <recommendedName>
        <fullName evidence="2">Integrase catalytic domain-containing protein</fullName>
    </recommendedName>
</protein>
<evidence type="ECO:0000259" key="2">
    <source>
        <dbReference type="PROSITE" id="PS50994"/>
    </source>
</evidence>
<feature type="domain" description="Integrase catalytic" evidence="2">
    <location>
        <begin position="1"/>
        <end position="59"/>
    </location>
</feature>
<dbReference type="GO" id="GO:0003676">
    <property type="term" value="F:nucleic acid binding"/>
    <property type="evidence" value="ECO:0007669"/>
    <property type="project" value="InterPro"/>
</dbReference>
<feature type="non-terminal residue" evidence="3">
    <location>
        <position position="1"/>
    </location>
</feature>
<dbReference type="PROSITE" id="PS50994">
    <property type="entry name" value="INTEGRASE"/>
    <property type="match status" value="1"/>
</dbReference>
<accession>A0A371I5K8</accession>
<evidence type="ECO:0000256" key="1">
    <source>
        <dbReference type="SAM" id="MobiDB-lite"/>
    </source>
</evidence>
<dbReference type="OrthoDB" id="1751476at2759"/>
<dbReference type="PANTHER" id="PTHR42648:SF18">
    <property type="entry name" value="RETROTRANSPOSON, UNCLASSIFIED-LIKE PROTEIN"/>
    <property type="match status" value="1"/>
</dbReference>
<feature type="region of interest" description="Disordered" evidence="1">
    <location>
        <begin position="106"/>
        <end position="149"/>
    </location>
</feature>
<dbReference type="PANTHER" id="PTHR42648">
    <property type="entry name" value="TRANSPOSASE, PUTATIVE-RELATED"/>
    <property type="match status" value="1"/>
</dbReference>
<reference evidence="3" key="1">
    <citation type="submission" date="2018-05" db="EMBL/GenBank/DDBJ databases">
        <title>Draft genome of Mucuna pruriens seed.</title>
        <authorList>
            <person name="Nnadi N.E."/>
            <person name="Vos R."/>
            <person name="Hasami M.H."/>
            <person name="Devisetty U.K."/>
            <person name="Aguiy J.C."/>
        </authorList>
    </citation>
    <scope>NUCLEOTIDE SEQUENCE [LARGE SCALE GENOMIC DNA]</scope>
    <source>
        <strain evidence="3">JCA_2017</strain>
    </source>
</reference>
<sequence length="149" mass="16553">MVSGLPSIKTPTKEGEFTSNEFEEFCNTYDMTRQITATYTPQQNGVAERKNKTVMNLVRCTLVEKQVPEVILARSCEMIIISRDFVFEENEGWNWGRSKEEMAKDVLEWGESEDGGNEATNEGDLGNNEEAGSNETNGVSLSGISSPSK</sequence>
<dbReference type="InterPro" id="IPR036397">
    <property type="entry name" value="RNaseH_sf"/>
</dbReference>
<comment type="caution">
    <text evidence="3">The sequence shown here is derived from an EMBL/GenBank/DDBJ whole genome shotgun (WGS) entry which is preliminary data.</text>
</comment>